<reference evidence="2" key="1">
    <citation type="journal article" date="2011" name="Genome Res.">
        <title>Phylogeny-wide analysis of social amoeba genomes highlights ancient origins for complex intercellular communication.</title>
        <authorList>
            <person name="Heidel A.J."/>
            <person name="Lawal H.M."/>
            <person name="Felder M."/>
            <person name="Schilde C."/>
            <person name="Helps N.R."/>
            <person name="Tunggal B."/>
            <person name="Rivero F."/>
            <person name="John U."/>
            <person name="Schleicher M."/>
            <person name="Eichinger L."/>
            <person name="Platzer M."/>
            <person name="Noegel A.A."/>
            <person name="Schaap P."/>
            <person name="Gloeckner G."/>
        </authorList>
    </citation>
    <scope>NUCLEOTIDE SEQUENCE [LARGE SCALE GENOMIC DNA]</scope>
    <source>
        <strain evidence="2">SH3</strain>
    </source>
</reference>
<keyword evidence="2" id="KW-1185">Reference proteome</keyword>
<evidence type="ECO:0000313" key="1">
    <source>
        <dbReference type="EMBL" id="EGG19627.1"/>
    </source>
</evidence>
<gene>
    <name evidence="1" type="ORF">DFA_00205</name>
</gene>
<evidence type="ECO:0008006" key="3">
    <source>
        <dbReference type="Google" id="ProtNLM"/>
    </source>
</evidence>
<evidence type="ECO:0000313" key="2">
    <source>
        <dbReference type="Proteomes" id="UP000007797"/>
    </source>
</evidence>
<organism evidence="1 2">
    <name type="scientific">Cavenderia fasciculata</name>
    <name type="common">Slime mold</name>
    <name type="synonym">Dictyostelium fasciculatum</name>
    <dbReference type="NCBI Taxonomy" id="261658"/>
    <lineage>
        <taxon>Eukaryota</taxon>
        <taxon>Amoebozoa</taxon>
        <taxon>Evosea</taxon>
        <taxon>Eumycetozoa</taxon>
        <taxon>Dictyostelia</taxon>
        <taxon>Acytosteliales</taxon>
        <taxon>Cavenderiaceae</taxon>
        <taxon>Cavenderia</taxon>
    </lineage>
</organism>
<sequence length="128" mass="14562">MNKRGVIEYSNVGNLLDNVPVVKTDGDEVFESLFDKQGIKIERIVSNGQCSPDDFWYDQEQEEWVFLIKGSASLEIKDDKTPTSTRMIDLVPGSYVQIPAHLKHRVAKTDTTQQTIWLALFFPSSKLN</sequence>
<dbReference type="GeneID" id="14871721"/>
<dbReference type="EMBL" id="GL883014">
    <property type="protein sequence ID" value="EGG19627.1"/>
    <property type="molecule type" value="Genomic_DNA"/>
</dbReference>
<dbReference type="Gene3D" id="2.60.120.10">
    <property type="entry name" value="Jelly Rolls"/>
    <property type="match status" value="1"/>
</dbReference>
<dbReference type="InterPro" id="IPR011051">
    <property type="entry name" value="RmlC_Cupin_sf"/>
</dbReference>
<proteinExistence type="predicted"/>
<dbReference type="InterPro" id="IPR014710">
    <property type="entry name" value="RmlC-like_jellyroll"/>
</dbReference>
<dbReference type="AlphaFoldDB" id="F4PXW7"/>
<protein>
    <recommendedName>
        <fullName evidence="3">Cupin 2 conserved barrel domain-containing protein</fullName>
    </recommendedName>
</protein>
<dbReference type="OrthoDB" id="10256992at2759"/>
<dbReference type="Proteomes" id="UP000007797">
    <property type="component" value="Unassembled WGS sequence"/>
</dbReference>
<dbReference type="SUPFAM" id="SSF51182">
    <property type="entry name" value="RmlC-like cupins"/>
    <property type="match status" value="1"/>
</dbReference>
<dbReference type="RefSeq" id="XP_004357921.1">
    <property type="nucleotide sequence ID" value="XM_004357864.1"/>
</dbReference>
<accession>F4PXW7</accession>
<dbReference type="KEGG" id="dfa:DFA_00205"/>
<name>F4PXW7_CACFS</name>
<dbReference type="CDD" id="cd06981">
    <property type="entry name" value="cupin_reut_a1446"/>
    <property type="match status" value="1"/>
</dbReference>
<dbReference type="OMA" id="FWYDQDE"/>